<feature type="region of interest" description="Disordered" evidence="1">
    <location>
        <begin position="50"/>
        <end position="98"/>
    </location>
</feature>
<name>A0ABQ7F6T1_BRACR</name>
<accession>A0ABQ7F6T1</accession>
<protein>
    <submittedName>
        <fullName evidence="2">Uncharacterized protein</fullName>
    </submittedName>
</protein>
<evidence type="ECO:0000313" key="2">
    <source>
        <dbReference type="EMBL" id="KAF3611282.1"/>
    </source>
</evidence>
<keyword evidence="3" id="KW-1185">Reference proteome</keyword>
<feature type="compositionally biased region" description="Basic and acidic residues" evidence="1">
    <location>
        <begin position="50"/>
        <end position="64"/>
    </location>
</feature>
<gene>
    <name evidence="2" type="ORF">DY000_02045738</name>
</gene>
<feature type="compositionally biased region" description="Pro residues" evidence="1">
    <location>
        <begin position="73"/>
        <end position="85"/>
    </location>
</feature>
<comment type="caution">
    <text evidence="2">The sequence shown here is derived from an EMBL/GenBank/DDBJ whole genome shotgun (WGS) entry which is preliminary data.</text>
</comment>
<dbReference type="Proteomes" id="UP000266723">
    <property type="component" value="Unassembled WGS sequence"/>
</dbReference>
<proteinExistence type="predicted"/>
<evidence type="ECO:0000256" key="1">
    <source>
        <dbReference type="SAM" id="MobiDB-lite"/>
    </source>
</evidence>
<evidence type="ECO:0000313" key="3">
    <source>
        <dbReference type="Proteomes" id="UP000266723"/>
    </source>
</evidence>
<feature type="region of interest" description="Disordered" evidence="1">
    <location>
        <begin position="1"/>
        <end position="29"/>
    </location>
</feature>
<reference evidence="2 3" key="1">
    <citation type="journal article" date="2020" name="BMC Genomics">
        <title>Intraspecific diversification of the crop wild relative Brassica cretica Lam. using demographic model selection.</title>
        <authorList>
            <person name="Kioukis A."/>
            <person name="Michalopoulou V.A."/>
            <person name="Briers L."/>
            <person name="Pirintsos S."/>
            <person name="Studholme D.J."/>
            <person name="Pavlidis P."/>
            <person name="Sarris P.F."/>
        </authorList>
    </citation>
    <scope>NUCLEOTIDE SEQUENCE [LARGE SCALE GENOMIC DNA]</scope>
    <source>
        <strain evidence="3">cv. PFS-1207/04</strain>
    </source>
</reference>
<organism evidence="2 3">
    <name type="scientific">Brassica cretica</name>
    <name type="common">Mustard</name>
    <dbReference type="NCBI Taxonomy" id="69181"/>
    <lineage>
        <taxon>Eukaryota</taxon>
        <taxon>Viridiplantae</taxon>
        <taxon>Streptophyta</taxon>
        <taxon>Embryophyta</taxon>
        <taxon>Tracheophyta</taxon>
        <taxon>Spermatophyta</taxon>
        <taxon>Magnoliopsida</taxon>
        <taxon>eudicotyledons</taxon>
        <taxon>Gunneridae</taxon>
        <taxon>Pentapetalae</taxon>
        <taxon>rosids</taxon>
        <taxon>malvids</taxon>
        <taxon>Brassicales</taxon>
        <taxon>Brassicaceae</taxon>
        <taxon>Brassiceae</taxon>
        <taxon>Brassica</taxon>
    </lineage>
</organism>
<dbReference type="EMBL" id="QGKV02000297">
    <property type="protein sequence ID" value="KAF3611282.1"/>
    <property type="molecule type" value="Genomic_DNA"/>
</dbReference>
<sequence>MFCQQQEQDPDLFQHIAWESNEEQGRKEERKTYKYKLRWILLLMMMLNHKENQSSERERSKEKPYPTQQSPSNYPPPPHLSPTNPPRFTLNPDSSRAQ</sequence>